<feature type="signal peptide" evidence="4">
    <location>
        <begin position="1"/>
        <end position="32"/>
    </location>
</feature>
<comment type="similarity">
    <text evidence="1">Belongs to the peptidase S33 family.</text>
</comment>
<dbReference type="SUPFAM" id="SSF53474">
    <property type="entry name" value="alpha/beta-Hydrolases"/>
    <property type="match status" value="1"/>
</dbReference>
<comment type="caution">
    <text evidence="6">The sequence shown here is derived from an EMBL/GenBank/DDBJ whole genome shotgun (WGS) entry which is preliminary data.</text>
</comment>
<feature type="domain" description="Peptidase S33 tripeptidyl aminopeptidase-like C-terminal" evidence="5">
    <location>
        <begin position="406"/>
        <end position="507"/>
    </location>
</feature>
<dbReference type="OrthoDB" id="3252468at2"/>
<evidence type="ECO:0000256" key="3">
    <source>
        <dbReference type="SAM" id="MobiDB-lite"/>
    </source>
</evidence>
<dbReference type="PANTHER" id="PTHR43248">
    <property type="entry name" value="2-SUCCINYL-6-HYDROXY-2,4-CYCLOHEXADIENE-1-CARBOXYLATE SYNTHASE"/>
    <property type="match status" value="1"/>
</dbReference>
<dbReference type="InterPro" id="IPR029058">
    <property type="entry name" value="AB_hydrolase_fold"/>
</dbReference>
<dbReference type="GO" id="GO:0016787">
    <property type="term" value="F:hydrolase activity"/>
    <property type="evidence" value="ECO:0007669"/>
    <property type="project" value="UniProtKB-KW"/>
</dbReference>
<dbReference type="PANTHER" id="PTHR43248:SF30">
    <property type="entry name" value="AB HYDROLASE-1 DOMAIN-CONTAINING PROTEIN"/>
    <property type="match status" value="1"/>
</dbReference>
<evidence type="ECO:0000256" key="1">
    <source>
        <dbReference type="ARBA" id="ARBA00010088"/>
    </source>
</evidence>
<protein>
    <submittedName>
        <fullName evidence="6">Alpha/beta hydrolase</fullName>
    </submittedName>
</protein>
<dbReference type="RefSeq" id="WP_149620949.1">
    <property type="nucleotide sequence ID" value="NZ_VOBL01000031.1"/>
</dbReference>
<dbReference type="Gene3D" id="3.40.50.1820">
    <property type="entry name" value="alpha/beta hydrolase"/>
    <property type="match status" value="1"/>
</dbReference>
<dbReference type="Pfam" id="PF08386">
    <property type="entry name" value="Abhydrolase_4"/>
    <property type="match status" value="1"/>
</dbReference>
<feature type="chain" id="PRO_5022678728" evidence="4">
    <location>
        <begin position="33"/>
        <end position="507"/>
    </location>
</feature>
<gene>
    <name evidence="6" type="ORF">FQ154_19045</name>
</gene>
<dbReference type="EMBL" id="VOBL01000031">
    <property type="protein sequence ID" value="KAA0973258.1"/>
    <property type="molecule type" value="Genomic_DNA"/>
</dbReference>
<dbReference type="InterPro" id="IPR051601">
    <property type="entry name" value="Serine_prot/Carboxylest_S33"/>
</dbReference>
<evidence type="ECO:0000256" key="4">
    <source>
        <dbReference type="SAM" id="SignalP"/>
    </source>
</evidence>
<dbReference type="AlphaFoldDB" id="A0A5B0E3N1"/>
<proteinExistence type="inferred from homology"/>
<dbReference type="PROSITE" id="PS51257">
    <property type="entry name" value="PROKAR_LIPOPROTEIN"/>
    <property type="match status" value="1"/>
</dbReference>
<name>A0A5B0E3N1_9MICC</name>
<reference evidence="6 7" key="1">
    <citation type="submission" date="2019-07" db="EMBL/GenBank/DDBJ databases">
        <title>Analysis of the biochemical properties, biological activity and biotechnological potential of siderophores and biosurfactants produced by Antarctic psychrotolerant bacteria.</title>
        <authorList>
            <person name="Styczynski M."/>
            <person name="Krucon T."/>
            <person name="Decewicz P."/>
            <person name="Dziewit L."/>
        </authorList>
    </citation>
    <scope>NUCLEOTIDE SEQUENCE [LARGE SCALE GENOMIC DNA]</scope>
    <source>
        <strain evidence="6 7">ANT_H27</strain>
    </source>
</reference>
<dbReference type="InterPro" id="IPR013595">
    <property type="entry name" value="Pept_S33_TAP-like_C"/>
</dbReference>
<evidence type="ECO:0000313" key="6">
    <source>
        <dbReference type="EMBL" id="KAA0973258.1"/>
    </source>
</evidence>
<evidence type="ECO:0000313" key="7">
    <source>
        <dbReference type="Proteomes" id="UP000323856"/>
    </source>
</evidence>
<organism evidence="6 7">
    <name type="scientific">Paeniglutamicibacter gangotriensis</name>
    <dbReference type="NCBI Taxonomy" id="254787"/>
    <lineage>
        <taxon>Bacteria</taxon>
        <taxon>Bacillati</taxon>
        <taxon>Actinomycetota</taxon>
        <taxon>Actinomycetes</taxon>
        <taxon>Micrococcales</taxon>
        <taxon>Micrococcaceae</taxon>
        <taxon>Paeniglutamicibacter</taxon>
    </lineage>
</organism>
<keyword evidence="4" id="KW-0732">Signal</keyword>
<evidence type="ECO:0000256" key="2">
    <source>
        <dbReference type="ARBA" id="ARBA00022801"/>
    </source>
</evidence>
<dbReference type="Proteomes" id="UP000323856">
    <property type="component" value="Unassembled WGS sequence"/>
</dbReference>
<accession>A0A5B0E3N1</accession>
<keyword evidence="2 6" id="KW-0378">Hydrolase</keyword>
<sequence length="507" mass="53303">MRASRSRPLFIMAILGSLSLLLGSCSATPAPAIDSAPAPAAKVPAGLEKFYSQELDWAPCSGALQCTEIEVPMDYAKPEGETMTLALNKRPGGKKTIGSLLVNPGGPGASGLEIVADAVPTMFGQKLQRGYDVIGFDPRGVGSSTPVKCQTPTEQDASREEQFDPSTDAGLADMRKASAAYAKQCAERTGESLGFVDTVSAARDMDVMRAALGDEQLNYLGYSYGTSLGAHYAELFPSNVGKLVLDGALDPTLGDDEITLGQAVGFENEIRSYMQDCLDSADCPFTGTLDEALTQLHDLFDSVKATPMVGSDGRKVPIIDFVNGFIIPLYDNSTWPMLTEGLRNAIAGNVDDILYFADLNAGRETDGSYSGNGTAAFTAINCLDYPVDADIPTMRAGAKTLTEKAPTIGEYLAYGAVGCQDWEFPATGKPGKLTAKGAAPIMVIGTTGDPATPYAWSQSLATQLESASLVTFEGHGHTAYGRSNGCISNAVESYFLDGTVPADGLTC</sequence>
<feature type="region of interest" description="Disordered" evidence="3">
    <location>
        <begin position="142"/>
        <end position="166"/>
    </location>
</feature>
<feature type="compositionally biased region" description="Polar residues" evidence="3">
    <location>
        <begin position="142"/>
        <end position="155"/>
    </location>
</feature>
<evidence type="ECO:0000259" key="5">
    <source>
        <dbReference type="Pfam" id="PF08386"/>
    </source>
</evidence>